<accession>A0A8S5PYE9</accession>
<protein>
    <submittedName>
        <fullName evidence="1">Uncharacterized protein</fullName>
    </submittedName>
</protein>
<organism evidence="1">
    <name type="scientific">Myoviridae sp. ctq9w2</name>
    <dbReference type="NCBI Taxonomy" id="2825177"/>
    <lineage>
        <taxon>Viruses</taxon>
        <taxon>Duplodnaviria</taxon>
        <taxon>Heunggongvirae</taxon>
        <taxon>Uroviricota</taxon>
        <taxon>Caudoviricetes</taxon>
    </lineage>
</organism>
<sequence>MTREQAQKEYEQLLNRTVAEKRRIEEEAKKNGTWKAGLDSNNHLFAKIDSEFANKVKEIQSKVEA</sequence>
<proteinExistence type="predicted"/>
<evidence type="ECO:0000313" key="1">
    <source>
        <dbReference type="EMBL" id="DAE11332.1"/>
    </source>
</evidence>
<name>A0A8S5PYE9_9CAUD</name>
<dbReference type="EMBL" id="BK015530">
    <property type="protein sequence ID" value="DAE11332.1"/>
    <property type="molecule type" value="Genomic_DNA"/>
</dbReference>
<reference evidence="1" key="1">
    <citation type="journal article" date="2021" name="Proc. Natl. Acad. Sci. U.S.A.">
        <title>A Catalog of Tens of Thousands of Viruses from Human Metagenomes Reveals Hidden Associations with Chronic Diseases.</title>
        <authorList>
            <person name="Tisza M.J."/>
            <person name="Buck C.B."/>
        </authorList>
    </citation>
    <scope>NUCLEOTIDE SEQUENCE</scope>
    <source>
        <strain evidence="1">Ctq9w2</strain>
    </source>
</reference>